<dbReference type="InterPro" id="IPR001647">
    <property type="entry name" value="HTH_TetR"/>
</dbReference>
<evidence type="ECO:0000313" key="5">
    <source>
        <dbReference type="Proteomes" id="UP000199391"/>
    </source>
</evidence>
<gene>
    <name evidence="4" type="ORF">SAMN05216552_103317</name>
</gene>
<dbReference type="PANTHER" id="PTHR43479:SF11">
    <property type="entry name" value="ACREF_ENVCD OPERON REPRESSOR-RELATED"/>
    <property type="match status" value="1"/>
</dbReference>
<reference evidence="5" key="1">
    <citation type="submission" date="2016-10" db="EMBL/GenBank/DDBJ databases">
        <authorList>
            <person name="Varghese N."/>
            <person name="Submissions S."/>
        </authorList>
    </citation>
    <scope>NUCLEOTIDE SEQUENCE [LARGE SCALE GENOMIC DNA]</scope>
    <source>
        <strain evidence="5">CGMCC 1.11014</strain>
    </source>
</reference>
<keyword evidence="1 2" id="KW-0238">DNA-binding</keyword>
<evidence type="ECO:0000313" key="4">
    <source>
        <dbReference type="EMBL" id="SFV11041.1"/>
    </source>
</evidence>
<dbReference type="AlphaFoldDB" id="A0A1I7LMY0"/>
<dbReference type="EMBL" id="FPBO01000033">
    <property type="protein sequence ID" value="SFV11041.1"/>
    <property type="molecule type" value="Genomic_DNA"/>
</dbReference>
<proteinExistence type="predicted"/>
<accession>A0A1I7LMY0</accession>
<dbReference type="GO" id="GO:0003677">
    <property type="term" value="F:DNA binding"/>
    <property type="evidence" value="ECO:0007669"/>
    <property type="project" value="UniProtKB-UniRule"/>
</dbReference>
<evidence type="ECO:0000256" key="2">
    <source>
        <dbReference type="PROSITE-ProRule" id="PRU00335"/>
    </source>
</evidence>
<dbReference type="Pfam" id="PF21306">
    <property type="entry name" value="TetR_C_40"/>
    <property type="match status" value="1"/>
</dbReference>
<protein>
    <submittedName>
        <fullName evidence="4">Transcriptional regulator, TetR family</fullName>
    </submittedName>
</protein>
<dbReference type="PANTHER" id="PTHR43479">
    <property type="entry name" value="ACREF/ENVCD OPERON REPRESSOR-RELATED"/>
    <property type="match status" value="1"/>
</dbReference>
<dbReference type="InterPro" id="IPR009057">
    <property type="entry name" value="Homeodomain-like_sf"/>
</dbReference>
<dbReference type="OrthoDB" id="9809772at2"/>
<name>A0A1I7LMY0_9BURK</name>
<dbReference type="SUPFAM" id="SSF46689">
    <property type="entry name" value="Homeodomain-like"/>
    <property type="match status" value="1"/>
</dbReference>
<dbReference type="Gene3D" id="1.10.357.10">
    <property type="entry name" value="Tetracycline Repressor, domain 2"/>
    <property type="match status" value="1"/>
</dbReference>
<dbReference type="InterPro" id="IPR050624">
    <property type="entry name" value="HTH-type_Tx_Regulator"/>
</dbReference>
<dbReference type="PROSITE" id="PS50977">
    <property type="entry name" value="HTH_TETR_2"/>
    <property type="match status" value="1"/>
</dbReference>
<dbReference type="STRING" id="1035707.SAMN05216552_103317"/>
<evidence type="ECO:0000259" key="3">
    <source>
        <dbReference type="PROSITE" id="PS50977"/>
    </source>
</evidence>
<evidence type="ECO:0000256" key="1">
    <source>
        <dbReference type="ARBA" id="ARBA00023125"/>
    </source>
</evidence>
<organism evidence="4 5">
    <name type="scientific">Pseudoduganella namucuonensis</name>
    <dbReference type="NCBI Taxonomy" id="1035707"/>
    <lineage>
        <taxon>Bacteria</taxon>
        <taxon>Pseudomonadati</taxon>
        <taxon>Pseudomonadota</taxon>
        <taxon>Betaproteobacteria</taxon>
        <taxon>Burkholderiales</taxon>
        <taxon>Oxalobacteraceae</taxon>
        <taxon>Telluria group</taxon>
        <taxon>Pseudoduganella</taxon>
    </lineage>
</organism>
<dbReference type="PRINTS" id="PR00455">
    <property type="entry name" value="HTHTETR"/>
</dbReference>
<dbReference type="InterPro" id="IPR049513">
    <property type="entry name" value="TetR_C_40"/>
</dbReference>
<dbReference type="RefSeq" id="WP_093558648.1">
    <property type="nucleotide sequence ID" value="NZ_FPBO01000033.1"/>
</dbReference>
<feature type="DNA-binding region" description="H-T-H motif" evidence="2">
    <location>
        <begin position="41"/>
        <end position="60"/>
    </location>
</feature>
<sequence length="229" mass="24854">MTTEDTPNHRTRVAAERRGKTRAKLLESALLVFAQKGAGAVIDDVIAHAGMARGSFYNYFRTNEELLAAVADEINDELLRAIDPVVLRCDDPAERIACGTRLLLHTVRRFPLYGGFMARLPFPAANSGLLGARFLARDVRLGVATRRFADIGWRVGADMLVGVMLSAACSTAREPLSPAYPDASARAMLRALGLDEVEAARLTALPLPAFELPPSSLLRRAQLLSVGRD</sequence>
<dbReference type="Pfam" id="PF00440">
    <property type="entry name" value="TetR_N"/>
    <property type="match status" value="1"/>
</dbReference>
<feature type="domain" description="HTH tetR-type" evidence="3">
    <location>
        <begin position="19"/>
        <end position="78"/>
    </location>
</feature>
<keyword evidence="5" id="KW-1185">Reference proteome</keyword>
<dbReference type="Proteomes" id="UP000199391">
    <property type="component" value="Unassembled WGS sequence"/>
</dbReference>